<dbReference type="InterPro" id="IPR051199">
    <property type="entry name" value="LPS_LOS_Heptosyltrfase"/>
</dbReference>
<feature type="transmembrane region" description="Helical" evidence="7">
    <location>
        <begin position="365"/>
        <end position="384"/>
    </location>
</feature>
<dbReference type="GO" id="GO:0005829">
    <property type="term" value="C:cytosol"/>
    <property type="evidence" value="ECO:0007669"/>
    <property type="project" value="TreeGrafter"/>
</dbReference>
<evidence type="ECO:0000256" key="7">
    <source>
        <dbReference type="SAM" id="Phobius"/>
    </source>
</evidence>
<keyword evidence="10" id="KW-1185">Reference proteome</keyword>
<evidence type="ECO:0000256" key="6">
    <source>
        <dbReference type="ARBA" id="ARBA00023136"/>
    </source>
</evidence>
<feature type="transmembrane region" description="Helical" evidence="7">
    <location>
        <begin position="225"/>
        <end position="241"/>
    </location>
</feature>
<organism evidence="9 10">
    <name type="scientific">Ramlibacter lithotrophicus</name>
    <dbReference type="NCBI Taxonomy" id="2606681"/>
    <lineage>
        <taxon>Bacteria</taxon>
        <taxon>Pseudomonadati</taxon>
        <taxon>Pseudomonadota</taxon>
        <taxon>Betaproteobacteria</taxon>
        <taxon>Burkholderiales</taxon>
        <taxon>Comamonadaceae</taxon>
        <taxon>Ramlibacter</taxon>
    </lineage>
</organism>
<evidence type="ECO:0000313" key="10">
    <source>
        <dbReference type="Proteomes" id="UP000521868"/>
    </source>
</evidence>
<evidence type="ECO:0000259" key="8">
    <source>
        <dbReference type="Pfam" id="PF04932"/>
    </source>
</evidence>
<dbReference type="Pfam" id="PF04932">
    <property type="entry name" value="Wzy_C"/>
    <property type="match status" value="1"/>
</dbReference>
<dbReference type="Proteomes" id="UP000521868">
    <property type="component" value="Unassembled WGS sequence"/>
</dbReference>
<dbReference type="GO" id="GO:0016020">
    <property type="term" value="C:membrane"/>
    <property type="evidence" value="ECO:0007669"/>
    <property type="project" value="UniProtKB-SubCell"/>
</dbReference>
<dbReference type="PANTHER" id="PTHR30160">
    <property type="entry name" value="TETRAACYLDISACCHARIDE 4'-KINASE-RELATED"/>
    <property type="match status" value="1"/>
</dbReference>
<dbReference type="InterPro" id="IPR002201">
    <property type="entry name" value="Glyco_trans_9"/>
</dbReference>
<feature type="transmembrane region" description="Helical" evidence="7">
    <location>
        <begin position="180"/>
        <end position="197"/>
    </location>
</feature>
<evidence type="ECO:0000256" key="4">
    <source>
        <dbReference type="ARBA" id="ARBA00022692"/>
    </source>
</evidence>
<dbReference type="GO" id="GO:0009244">
    <property type="term" value="P:lipopolysaccharide core region biosynthetic process"/>
    <property type="evidence" value="ECO:0007669"/>
    <property type="project" value="TreeGrafter"/>
</dbReference>
<keyword evidence="4 7" id="KW-0812">Transmembrane</keyword>
<reference evidence="9 10" key="1">
    <citation type="journal article" date="2020" name="Nature">
        <title>Bacterial chemolithoautotrophy via manganese oxidation.</title>
        <authorList>
            <person name="Yu H."/>
            <person name="Leadbetter J.R."/>
        </authorList>
    </citation>
    <scope>NUCLEOTIDE SEQUENCE [LARGE SCALE GENOMIC DNA]</scope>
    <source>
        <strain evidence="9 10">RBP-1</strain>
    </source>
</reference>
<evidence type="ECO:0000256" key="2">
    <source>
        <dbReference type="ARBA" id="ARBA00022676"/>
    </source>
</evidence>
<dbReference type="PANTHER" id="PTHR30160:SF1">
    <property type="entry name" value="LIPOPOLYSACCHARIDE 1,2-N-ACETYLGLUCOSAMINETRANSFERASE-RELATED"/>
    <property type="match status" value="1"/>
</dbReference>
<keyword evidence="5 7" id="KW-1133">Transmembrane helix</keyword>
<dbReference type="InterPro" id="IPR007016">
    <property type="entry name" value="O-antigen_ligase-rel_domated"/>
</dbReference>
<protein>
    <recommendedName>
        <fullName evidence="8">O-antigen ligase-related domain-containing protein</fullName>
    </recommendedName>
</protein>
<gene>
    <name evidence="9" type="ORF">RAMLITH_02405</name>
</gene>
<dbReference type="EMBL" id="VTOX01000001">
    <property type="protein sequence ID" value="NKE64661.1"/>
    <property type="molecule type" value="Genomic_DNA"/>
</dbReference>
<feature type="transmembrane region" description="Helical" evidence="7">
    <location>
        <begin position="122"/>
        <end position="141"/>
    </location>
</feature>
<dbReference type="RefSeq" id="WP_168105731.1">
    <property type="nucleotide sequence ID" value="NZ_VTOX01000001.1"/>
</dbReference>
<evidence type="ECO:0000256" key="5">
    <source>
        <dbReference type="ARBA" id="ARBA00022989"/>
    </source>
</evidence>
<dbReference type="SUPFAM" id="SSF53756">
    <property type="entry name" value="UDP-Glycosyltransferase/glycogen phosphorylase"/>
    <property type="match status" value="1"/>
</dbReference>
<evidence type="ECO:0000256" key="3">
    <source>
        <dbReference type="ARBA" id="ARBA00022679"/>
    </source>
</evidence>
<proteinExistence type="predicted"/>
<dbReference type="AlphaFoldDB" id="A0A7X6I4U8"/>
<dbReference type="GO" id="GO:0008713">
    <property type="term" value="F:ADP-heptose-lipopolysaccharide heptosyltransferase activity"/>
    <property type="evidence" value="ECO:0007669"/>
    <property type="project" value="TreeGrafter"/>
</dbReference>
<feature type="domain" description="O-antigen ligase-related" evidence="8">
    <location>
        <begin position="185"/>
        <end position="346"/>
    </location>
</feature>
<dbReference type="Pfam" id="PF01075">
    <property type="entry name" value="Glyco_transf_9"/>
    <property type="match status" value="1"/>
</dbReference>
<evidence type="ECO:0000256" key="1">
    <source>
        <dbReference type="ARBA" id="ARBA00004141"/>
    </source>
</evidence>
<keyword evidence="6 7" id="KW-0472">Membrane</keyword>
<comment type="subcellular location">
    <subcellularLocation>
        <location evidence="1">Membrane</location>
        <topology evidence="1">Multi-pass membrane protein</topology>
    </subcellularLocation>
</comment>
<sequence>MTAPVPVAPAVTRGRPQVWDWCLTATLALLGFFLPFSSAGVAIAEFLLLLLVLARPRALADREAWRDPVMAIGLALLAWIAIHTLVASGTGRDSVRAINQYQELLLAPVLAALLLRARDRQVFLRAFVAGCVFLALVYWSVTFEPAMRHVVGERRISAGFALAVCAFLLVLRARGHPGAWWLRGLAAFLTLTVLFALDSRTGYILVLVLAASAAWLHAPRGWRWMAVLAGPLIVLVLAFSSDSMEERVSETLAGWQPAAATGGFTSTTIRIELIRISSDLVRRHWLAGVGYANYDTAHERAARERYPGLTPQEAERRALWMRSSNPHNEYVMQLAGGGVVALALFLGWLGAILRRAATAGRPVGAVLAGLAAAFAIGSLFNSLLLDFIEGHLFAALLALLVAESRDLARRDENMRRVVIIVTRQIGDVLLTTPLLRAARDRWPRARIDVLAFAGTAGMLHGNPDLDRLLEYPARLGWTGFRSLVRRLWRRYDLALVADPGDRAHLLGWIAAPRRSGVIPAHGASNWVKRLALEHVVVSAGDLGSVHVTAERQALMAPWAAGAMAPAQVVPPPPGELPPPLRELVRPGAVVVHAPSMWPYKQWPVAHFERLVAALLAQGRQVVLTGSGGGRDQECIAPLRALGQPPQLLDASGQLDFNQLAALLREAALYIGPDTSVSHLAAATGAPVIAIFGPTNPLRWAPWPAKAGAQELFARSAAAQQAGNVTVLQGTQPCVPCGRAGCEDHRQSRSDCLQSISPEQVLAQAELLLDGSRAATPGPDH</sequence>
<evidence type="ECO:0000313" key="9">
    <source>
        <dbReference type="EMBL" id="NKE64661.1"/>
    </source>
</evidence>
<name>A0A7X6I4U8_9BURK</name>
<dbReference type="Gene3D" id="3.40.50.2000">
    <property type="entry name" value="Glycogen Phosphorylase B"/>
    <property type="match status" value="2"/>
</dbReference>
<feature type="transmembrane region" description="Helical" evidence="7">
    <location>
        <begin position="203"/>
        <end position="218"/>
    </location>
</feature>
<feature type="transmembrane region" description="Helical" evidence="7">
    <location>
        <begin position="156"/>
        <end position="173"/>
    </location>
</feature>
<feature type="transmembrane region" description="Helical" evidence="7">
    <location>
        <begin position="330"/>
        <end position="353"/>
    </location>
</feature>
<feature type="transmembrane region" description="Helical" evidence="7">
    <location>
        <begin position="65"/>
        <end position="86"/>
    </location>
</feature>
<dbReference type="CDD" id="cd03789">
    <property type="entry name" value="GT9_LPS_heptosyltransferase"/>
    <property type="match status" value="1"/>
</dbReference>
<accession>A0A7X6I4U8</accession>
<keyword evidence="2" id="KW-0328">Glycosyltransferase</keyword>
<feature type="transmembrane region" description="Helical" evidence="7">
    <location>
        <begin position="27"/>
        <end position="53"/>
    </location>
</feature>
<comment type="caution">
    <text evidence="9">The sequence shown here is derived from an EMBL/GenBank/DDBJ whole genome shotgun (WGS) entry which is preliminary data.</text>
</comment>
<keyword evidence="3" id="KW-0808">Transferase</keyword>